<sequence>MTTKDPKQYHTEPLKGRRYNFPLHHVPENAGPRPVDVVSPIDSVYHFSGRVNEVVERHNYALVLPKVRNIVQSDEPLPRTLAYESRDELDLYKTDKETPPPAPLWLPTVYSNCELGRRQDRPRPPFESRRKWRFPGPARRPKNVTTEEPFNPRKENVNFTGTPHVDDICTTKEKPPIPTTTLFRVSFTEDCDYLAFYCMRAYVTGAVCGRTLYYQYESFENYCMLDYVNCMERYEVWKVVHMGKCFVVDAFKDYEQYSYKDDYYLRHMVVKVWLPTVYNGCALSGRRHVRRKPPYENRRQWKFPRPARRPKNVTTEAPFEPQREDEEKQTKRTIAERAKEHIAAVKNCQNFEILIIFRSHFLSFTGTTHVDDQCSTKERAIELTTTLLRVSFTEDCDYLAFYCMRAYEGASIPQMISTLLAVAKLAQSATFRKTNPLIHKT</sequence>
<gene>
    <name evidence="1" type="ORF">MSG28_014354</name>
</gene>
<keyword evidence="2" id="KW-1185">Reference proteome</keyword>
<protein>
    <submittedName>
        <fullName evidence="1">Uncharacterized protein</fullName>
    </submittedName>
</protein>
<evidence type="ECO:0000313" key="2">
    <source>
        <dbReference type="Proteomes" id="UP001064048"/>
    </source>
</evidence>
<dbReference type="Proteomes" id="UP001064048">
    <property type="component" value="Chromosome 25"/>
</dbReference>
<proteinExistence type="predicted"/>
<organism evidence="1 2">
    <name type="scientific">Choristoneura fumiferana</name>
    <name type="common">Spruce budworm moth</name>
    <name type="synonym">Archips fumiferana</name>
    <dbReference type="NCBI Taxonomy" id="7141"/>
    <lineage>
        <taxon>Eukaryota</taxon>
        <taxon>Metazoa</taxon>
        <taxon>Ecdysozoa</taxon>
        <taxon>Arthropoda</taxon>
        <taxon>Hexapoda</taxon>
        <taxon>Insecta</taxon>
        <taxon>Pterygota</taxon>
        <taxon>Neoptera</taxon>
        <taxon>Endopterygota</taxon>
        <taxon>Lepidoptera</taxon>
        <taxon>Glossata</taxon>
        <taxon>Ditrysia</taxon>
        <taxon>Tortricoidea</taxon>
        <taxon>Tortricidae</taxon>
        <taxon>Tortricinae</taxon>
        <taxon>Choristoneura</taxon>
    </lineage>
</organism>
<reference evidence="1 2" key="1">
    <citation type="journal article" date="2022" name="Genome Biol. Evol.">
        <title>The Spruce Budworm Genome: Reconstructing the Evolutionary History of Antifreeze Proteins.</title>
        <authorList>
            <person name="Beliveau C."/>
            <person name="Gagne P."/>
            <person name="Picq S."/>
            <person name="Vernygora O."/>
            <person name="Keeling C.I."/>
            <person name="Pinkney K."/>
            <person name="Doucet D."/>
            <person name="Wen F."/>
            <person name="Johnston J.S."/>
            <person name="Maaroufi H."/>
            <person name="Boyle B."/>
            <person name="Laroche J."/>
            <person name="Dewar K."/>
            <person name="Juretic N."/>
            <person name="Blackburn G."/>
            <person name="Nisole A."/>
            <person name="Brunet B."/>
            <person name="Brandao M."/>
            <person name="Lumley L."/>
            <person name="Duan J."/>
            <person name="Quan G."/>
            <person name="Lucarotti C.J."/>
            <person name="Roe A.D."/>
            <person name="Sperling F.A.H."/>
            <person name="Levesque R.C."/>
            <person name="Cusson M."/>
        </authorList>
    </citation>
    <scope>NUCLEOTIDE SEQUENCE [LARGE SCALE GENOMIC DNA]</scope>
    <source>
        <strain evidence="1">Glfc:IPQL:Cfum</strain>
    </source>
</reference>
<evidence type="ECO:0000313" key="1">
    <source>
        <dbReference type="EMBL" id="KAI8423340.1"/>
    </source>
</evidence>
<comment type="caution">
    <text evidence="1">The sequence shown here is derived from an EMBL/GenBank/DDBJ whole genome shotgun (WGS) entry which is preliminary data.</text>
</comment>
<dbReference type="EMBL" id="CM046125">
    <property type="protein sequence ID" value="KAI8423340.1"/>
    <property type="molecule type" value="Genomic_DNA"/>
</dbReference>
<accession>A0ACC0JHM6</accession>
<name>A0ACC0JHM6_CHOFU</name>